<evidence type="ECO:0000256" key="4">
    <source>
        <dbReference type="ARBA" id="ARBA00011825"/>
    </source>
</evidence>
<evidence type="ECO:0000256" key="3">
    <source>
        <dbReference type="ARBA" id="ARBA00008218"/>
    </source>
</evidence>
<organism evidence="12 13">
    <name type="scientific">Mytilus coruscus</name>
    <name type="common">Sea mussel</name>
    <dbReference type="NCBI Taxonomy" id="42192"/>
    <lineage>
        <taxon>Eukaryota</taxon>
        <taxon>Metazoa</taxon>
        <taxon>Spiralia</taxon>
        <taxon>Lophotrochozoa</taxon>
        <taxon>Mollusca</taxon>
        <taxon>Bivalvia</taxon>
        <taxon>Autobranchia</taxon>
        <taxon>Pteriomorphia</taxon>
        <taxon>Mytilida</taxon>
        <taxon>Mytiloidea</taxon>
        <taxon>Mytilidae</taxon>
        <taxon>Mytilinae</taxon>
        <taxon>Mytilus</taxon>
    </lineage>
</organism>
<evidence type="ECO:0000256" key="7">
    <source>
        <dbReference type="ARBA" id="ARBA00023187"/>
    </source>
</evidence>
<dbReference type="Proteomes" id="UP000507470">
    <property type="component" value="Unassembled WGS sequence"/>
</dbReference>
<reference evidence="12 13" key="1">
    <citation type="submission" date="2020-06" db="EMBL/GenBank/DDBJ databases">
        <authorList>
            <person name="Li R."/>
            <person name="Bekaert M."/>
        </authorList>
    </citation>
    <scope>NUCLEOTIDE SEQUENCE [LARGE SCALE GENOMIC DNA]</scope>
    <source>
        <strain evidence="13">wild</strain>
    </source>
</reference>
<keyword evidence="6" id="KW-0507">mRNA processing</keyword>
<dbReference type="EMBL" id="CACVKT020004326">
    <property type="protein sequence ID" value="CAC5389289.1"/>
    <property type="molecule type" value="Genomic_DNA"/>
</dbReference>
<dbReference type="GO" id="GO:0006397">
    <property type="term" value="P:mRNA processing"/>
    <property type="evidence" value="ECO:0007669"/>
    <property type="project" value="UniProtKB-KW"/>
</dbReference>
<keyword evidence="7" id="KW-0508">mRNA splicing</keyword>
<dbReference type="Pfam" id="PF08648">
    <property type="entry name" value="SNRNP27"/>
    <property type="match status" value="1"/>
</dbReference>
<dbReference type="OrthoDB" id="21368at2759"/>
<feature type="compositionally biased region" description="Low complexity" evidence="10">
    <location>
        <begin position="78"/>
        <end position="91"/>
    </location>
</feature>
<evidence type="ECO:0000259" key="11">
    <source>
        <dbReference type="Pfam" id="PF08648"/>
    </source>
</evidence>
<comment type="function">
    <text evidence="1">May play a role in mRNA splicing.</text>
</comment>
<evidence type="ECO:0000313" key="13">
    <source>
        <dbReference type="Proteomes" id="UP000507470"/>
    </source>
</evidence>
<feature type="domain" description="U4/U6.U5 small nuclear ribonucleoprotein 27kDa protein" evidence="11">
    <location>
        <begin position="110"/>
        <end position="164"/>
    </location>
</feature>
<dbReference type="InterPro" id="IPR013957">
    <property type="entry name" value="SNRNP27"/>
</dbReference>
<evidence type="ECO:0000256" key="10">
    <source>
        <dbReference type="SAM" id="MobiDB-lite"/>
    </source>
</evidence>
<dbReference type="GO" id="GO:0071011">
    <property type="term" value="C:precatalytic spliceosome"/>
    <property type="evidence" value="ECO:0007669"/>
    <property type="project" value="TreeGrafter"/>
</dbReference>
<feature type="compositionally biased region" description="Basic residues" evidence="10">
    <location>
        <begin position="25"/>
        <end position="72"/>
    </location>
</feature>
<protein>
    <recommendedName>
        <fullName evidence="5">U4/U6.U5 small nuclear ribonucleoprotein 27 kDa protein</fullName>
    </recommendedName>
    <alternativeName>
        <fullName evidence="9">U4/U6.U5 tri-snRNP-associated protein 3</fullName>
    </alternativeName>
</protein>
<keyword evidence="8" id="KW-0539">Nucleus</keyword>
<comment type="subunit">
    <text evidence="4">Part of a tri-snRNP complex.</text>
</comment>
<dbReference type="AlphaFoldDB" id="A0A6J8C2K3"/>
<evidence type="ECO:0000256" key="6">
    <source>
        <dbReference type="ARBA" id="ARBA00022664"/>
    </source>
</evidence>
<evidence type="ECO:0000313" key="12">
    <source>
        <dbReference type="EMBL" id="CAC5389289.1"/>
    </source>
</evidence>
<evidence type="ECO:0000256" key="5">
    <source>
        <dbReference type="ARBA" id="ARBA00014357"/>
    </source>
</evidence>
<evidence type="ECO:0000256" key="9">
    <source>
        <dbReference type="ARBA" id="ARBA00031864"/>
    </source>
</evidence>
<dbReference type="PANTHER" id="PTHR31077">
    <property type="entry name" value="U4/U6.U5 SMALL NUCLEAR RIBONUCLEOPROTEIN 27 KDA PROTEIN"/>
    <property type="match status" value="1"/>
</dbReference>
<dbReference type="GO" id="GO:0008380">
    <property type="term" value="P:RNA splicing"/>
    <property type="evidence" value="ECO:0007669"/>
    <property type="project" value="UniProtKB-KW"/>
</dbReference>
<evidence type="ECO:0000256" key="2">
    <source>
        <dbReference type="ARBA" id="ARBA00004123"/>
    </source>
</evidence>
<proteinExistence type="inferred from homology"/>
<dbReference type="PANTHER" id="PTHR31077:SF1">
    <property type="entry name" value="U4_U6.U5 SMALL NUCLEAR RIBONUCLEOPROTEIN 27 KDA PROTEIN"/>
    <property type="match status" value="1"/>
</dbReference>
<name>A0A6J8C2K3_MYTCO</name>
<gene>
    <name evidence="12" type="ORF">MCOR_24468</name>
</gene>
<evidence type="ECO:0000256" key="1">
    <source>
        <dbReference type="ARBA" id="ARBA00003632"/>
    </source>
</evidence>
<comment type="subcellular location">
    <subcellularLocation>
        <location evidence="2">Nucleus</location>
    </subcellularLocation>
</comment>
<evidence type="ECO:0000256" key="8">
    <source>
        <dbReference type="ARBA" id="ARBA00023242"/>
    </source>
</evidence>
<accession>A0A6J8C2K3</accession>
<keyword evidence="13" id="KW-1185">Reference proteome</keyword>
<sequence length="166" mass="19596">MYSLLQKVMSSVLILKYLRTENHIGKRSRSRDRERHRHRSRSRSPRRRSPRRERERHRSRSGSPKSIHKREKERHEPPTSTSISSSSSSRPPKQPQAPKISAQELQGMSEEEQQMAKLMGFASFNTTKNKKVDGNDSYAAYLPKKRRYRQYMNRRGGFNRPLDFIA</sequence>
<feature type="region of interest" description="Disordered" evidence="10">
    <location>
        <begin position="24"/>
        <end position="110"/>
    </location>
</feature>
<comment type="similarity">
    <text evidence="3">Belongs to the SNUT3 family.</text>
</comment>